<comment type="similarity">
    <text evidence="1 6">Belongs to the aldehyde dehydrogenase family.</text>
</comment>
<dbReference type="Pfam" id="PF00171">
    <property type="entry name" value="Aldedh"/>
    <property type="match status" value="1"/>
</dbReference>
<reference evidence="8" key="1">
    <citation type="submission" date="2020-02" db="EMBL/GenBank/DDBJ databases">
        <authorList>
            <person name="Chen W.-M."/>
        </authorList>
    </citation>
    <scope>NUCLEOTIDE SEQUENCE</scope>
    <source>
        <strain evidence="8">NBD-18</strain>
    </source>
</reference>
<dbReference type="InterPro" id="IPR016160">
    <property type="entry name" value="Ald_DH_CS_CYS"/>
</dbReference>
<evidence type="ECO:0000259" key="7">
    <source>
        <dbReference type="Pfam" id="PF00171"/>
    </source>
</evidence>
<dbReference type="InterPro" id="IPR016161">
    <property type="entry name" value="Ald_DH/histidinol_DH"/>
</dbReference>
<dbReference type="PROSITE" id="PS00070">
    <property type="entry name" value="ALDEHYDE_DEHYDR_CYS"/>
    <property type="match status" value="1"/>
</dbReference>
<dbReference type="InterPro" id="IPR029510">
    <property type="entry name" value="Ald_DH_CS_GLU"/>
</dbReference>
<evidence type="ECO:0000256" key="1">
    <source>
        <dbReference type="ARBA" id="ARBA00009986"/>
    </source>
</evidence>
<sequence>MSENVKTFKMVIDGKWVNSCDNDWINVENPANKTIFARVPRGKAADVDIAVAAAKKAFKTWSQTSAPERAKLLHAIANTVEQNVEHLARTISSENGNALRTQSRGEANLTVDIIRYVAGLAREIKGTTSYLNSQTLDYTRREPFGVVGAIVPWNAPLMLAALKIIPAIMTGNTIVMKASEEAPLAVLELARFCNEHLPPGVVNLITGSGIECGAPLVEHKDVPKISFTGSTAVGKSILAAASSRVAAVTLELGGKSAQVVFPDVDLDYTTDGVITAMRFSRQGQSCTAGSRLFVHESIADAFLEKLIGKLKKLKVGDPLNEENDAGSLVNAKQFARVKGYIQEAIEAKPNALLLGGMPPETGPLSEGYFVQPTVFLNLPPEVRMTREEVFGPVLSVTTWKHESDVVERANDSEYGLAAFIWSRAGGPAIRMAHALDAGWVQINQGGGQQLGHSYGGFKQSGKGREFSLEGMLDSFTDVKQISMNIGDAGFPRL</sequence>
<evidence type="ECO:0000256" key="2">
    <source>
        <dbReference type="ARBA" id="ARBA00023002"/>
    </source>
</evidence>
<dbReference type="PANTHER" id="PTHR42804">
    <property type="entry name" value="ALDEHYDE DEHYDROGENASE"/>
    <property type="match status" value="1"/>
</dbReference>
<dbReference type="SUPFAM" id="SSF53720">
    <property type="entry name" value="ALDH-like"/>
    <property type="match status" value="1"/>
</dbReference>
<dbReference type="Gene3D" id="3.40.309.10">
    <property type="entry name" value="Aldehyde Dehydrogenase, Chain A, domain 2"/>
    <property type="match status" value="1"/>
</dbReference>
<comment type="caution">
    <text evidence="8">The sequence shown here is derived from an EMBL/GenBank/DDBJ whole genome shotgun (WGS) entry which is preliminary data.</text>
</comment>
<dbReference type="EC" id="1.2.1.3" evidence="3"/>
<dbReference type="EMBL" id="JAAGRN010000004">
    <property type="protein sequence ID" value="NDY82943.1"/>
    <property type="molecule type" value="Genomic_DNA"/>
</dbReference>
<comment type="catalytic activity">
    <reaction evidence="4">
        <text>an aldehyde + NAD(+) + H2O = a carboxylate + NADH + 2 H(+)</text>
        <dbReference type="Rhea" id="RHEA:16185"/>
        <dbReference type="ChEBI" id="CHEBI:15377"/>
        <dbReference type="ChEBI" id="CHEBI:15378"/>
        <dbReference type="ChEBI" id="CHEBI:17478"/>
        <dbReference type="ChEBI" id="CHEBI:29067"/>
        <dbReference type="ChEBI" id="CHEBI:57540"/>
        <dbReference type="ChEBI" id="CHEBI:57945"/>
        <dbReference type="EC" id="1.2.1.3"/>
    </reaction>
</comment>
<organism evidence="8">
    <name type="scientific">Sheuella amnicola</name>
    <dbReference type="NCBI Taxonomy" id="2707330"/>
    <lineage>
        <taxon>Bacteria</taxon>
        <taxon>Pseudomonadati</taxon>
        <taxon>Pseudomonadota</taxon>
        <taxon>Betaproteobacteria</taxon>
        <taxon>Burkholderiales</taxon>
        <taxon>Alcaligenaceae</taxon>
        <taxon>Sheuella</taxon>
    </lineage>
</organism>
<dbReference type="RefSeq" id="WP_163653195.1">
    <property type="nucleotide sequence ID" value="NZ_JAAGRN010000004.1"/>
</dbReference>
<dbReference type="InterPro" id="IPR016162">
    <property type="entry name" value="Ald_DH_N"/>
</dbReference>
<dbReference type="Gene3D" id="3.40.605.10">
    <property type="entry name" value="Aldehyde Dehydrogenase, Chain A, domain 1"/>
    <property type="match status" value="1"/>
</dbReference>
<proteinExistence type="inferred from homology"/>
<name>A0A6B2QY56_9BURK</name>
<protein>
    <recommendedName>
        <fullName evidence="3">aldehyde dehydrogenase (NAD(+))</fullName>
        <ecNumber evidence="3">1.2.1.3</ecNumber>
    </recommendedName>
</protein>
<feature type="domain" description="Aldehyde dehydrogenase" evidence="7">
    <location>
        <begin position="16"/>
        <end position="481"/>
    </location>
</feature>
<evidence type="ECO:0000256" key="5">
    <source>
        <dbReference type="PROSITE-ProRule" id="PRU10007"/>
    </source>
</evidence>
<evidence type="ECO:0000256" key="4">
    <source>
        <dbReference type="ARBA" id="ARBA00049194"/>
    </source>
</evidence>
<keyword evidence="2 6" id="KW-0560">Oxidoreductase</keyword>
<evidence type="ECO:0000256" key="6">
    <source>
        <dbReference type="RuleBase" id="RU003345"/>
    </source>
</evidence>
<dbReference type="AlphaFoldDB" id="A0A6B2QY56"/>
<evidence type="ECO:0000313" key="8">
    <source>
        <dbReference type="EMBL" id="NDY82943.1"/>
    </source>
</evidence>
<dbReference type="PROSITE" id="PS00687">
    <property type="entry name" value="ALDEHYDE_DEHYDR_GLU"/>
    <property type="match status" value="1"/>
</dbReference>
<feature type="active site" evidence="5">
    <location>
        <position position="251"/>
    </location>
</feature>
<dbReference type="InterPro" id="IPR016163">
    <property type="entry name" value="Ald_DH_C"/>
</dbReference>
<dbReference type="GO" id="GO:0004029">
    <property type="term" value="F:aldehyde dehydrogenase (NAD+) activity"/>
    <property type="evidence" value="ECO:0007669"/>
    <property type="project" value="UniProtKB-EC"/>
</dbReference>
<dbReference type="FunFam" id="3.40.605.10:FF:000007">
    <property type="entry name" value="NAD/NADP-dependent betaine aldehyde dehydrogenase"/>
    <property type="match status" value="1"/>
</dbReference>
<gene>
    <name evidence="8" type="ORF">G3I67_06835</name>
</gene>
<dbReference type="InterPro" id="IPR015590">
    <property type="entry name" value="Aldehyde_DH_dom"/>
</dbReference>
<accession>A0A6B2QY56</accession>
<dbReference type="PANTHER" id="PTHR42804:SF1">
    <property type="entry name" value="ALDEHYDE DEHYDROGENASE-RELATED"/>
    <property type="match status" value="1"/>
</dbReference>
<evidence type="ECO:0000256" key="3">
    <source>
        <dbReference type="ARBA" id="ARBA00024226"/>
    </source>
</evidence>